<reference evidence="1" key="2">
    <citation type="submission" date="2020-11" db="EMBL/GenBank/DDBJ databases">
        <authorList>
            <person name="McCartney M.A."/>
            <person name="Auch B."/>
            <person name="Kono T."/>
            <person name="Mallez S."/>
            <person name="Becker A."/>
            <person name="Gohl D.M."/>
            <person name="Silverstein K.A.T."/>
            <person name="Koren S."/>
            <person name="Bechman K.B."/>
            <person name="Herman A."/>
            <person name="Abrahante J.E."/>
            <person name="Garbe J."/>
        </authorList>
    </citation>
    <scope>NUCLEOTIDE SEQUENCE</scope>
    <source>
        <strain evidence="1">Duluth1</strain>
        <tissue evidence="1">Whole animal</tissue>
    </source>
</reference>
<keyword evidence="2" id="KW-1185">Reference proteome</keyword>
<proteinExistence type="predicted"/>
<organism evidence="1 2">
    <name type="scientific">Dreissena polymorpha</name>
    <name type="common">Zebra mussel</name>
    <name type="synonym">Mytilus polymorpha</name>
    <dbReference type="NCBI Taxonomy" id="45954"/>
    <lineage>
        <taxon>Eukaryota</taxon>
        <taxon>Metazoa</taxon>
        <taxon>Spiralia</taxon>
        <taxon>Lophotrochozoa</taxon>
        <taxon>Mollusca</taxon>
        <taxon>Bivalvia</taxon>
        <taxon>Autobranchia</taxon>
        <taxon>Heteroconchia</taxon>
        <taxon>Euheterodonta</taxon>
        <taxon>Imparidentia</taxon>
        <taxon>Neoheterodontei</taxon>
        <taxon>Myida</taxon>
        <taxon>Dreissenoidea</taxon>
        <taxon>Dreissenidae</taxon>
        <taxon>Dreissena</taxon>
    </lineage>
</organism>
<protein>
    <submittedName>
        <fullName evidence="1">Uncharacterized protein</fullName>
    </submittedName>
</protein>
<evidence type="ECO:0000313" key="2">
    <source>
        <dbReference type="Proteomes" id="UP000828390"/>
    </source>
</evidence>
<gene>
    <name evidence="1" type="ORF">DPMN_187270</name>
</gene>
<dbReference type="Proteomes" id="UP000828390">
    <property type="component" value="Unassembled WGS sequence"/>
</dbReference>
<evidence type="ECO:0000313" key="1">
    <source>
        <dbReference type="EMBL" id="KAH3752649.1"/>
    </source>
</evidence>
<name>A0A9D4I8X1_DREPO</name>
<sequence length="113" mass="13128">MNLLYKKNATPHHVHEDCRKEYCYAYNRKRKQEDANDETVRSPKTRAGIETFDFQASIKALCEKRNDDWARQKGNSIDWTIHSANSNTKEFNLSATARVRGDGTSYVWIKDDG</sequence>
<dbReference type="EMBL" id="JAIWYP010000010">
    <property type="protein sequence ID" value="KAH3752649.1"/>
    <property type="molecule type" value="Genomic_DNA"/>
</dbReference>
<dbReference type="AlphaFoldDB" id="A0A9D4I8X1"/>
<comment type="caution">
    <text evidence="1">The sequence shown here is derived from an EMBL/GenBank/DDBJ whole genome shotgun (WGS) entry which is preliminary data.</text>
</comment>
<accession>A0A9D4I8X1</accession>
<reference evidence="1" key="1">
    <citation type="journal article" date="2019" name="bioRxiv">
        <title>The Genome of the Zebra Mussel, Dreissena polymorpha: A Resource for Invasive Species Research.</title>
        <authorList>
            <person name="McCartney M.A."/>
            <person name="Auch B."/>
            <person name="Kono T."/>
            <person name="Mallez S."/>
            <person name="Zhang Y."/>
            <person name="Obille A."/>
            <person name="Becker A."/>
            <person name="Abrahante J.E."/>
            <person name="Garbe J."/>
            <person name="Badalamenti J.P."/>
            <person name="Herman A."/>
            <person name="Mangelson H."/>
            <person name="Liachko I."/>
            <person name="Sullivan S."/>
            <person name="Sone E.D."/>
            <person name="Koren S."/>
            <person name="Silverstein K.A.T."/>
            <person name="Beckman K.B."/>
            <person name="Gohl D.M."/>
        </authorList>
    </citation>
    <scope>NUCLEOTIDE SEQUENCE</scope>
    <source>
        <strain evidence="1">Duluth1</strain>
        <tissue evidence="1">Whole animal</tissue>
    </source>
</reference>